<dbReference type="EMBL" id="UINC01046434">
    <property type="protein sequence ID" value="SVB54455.1"/>
    <property type="molecule type" value="Genomic_DNA"/>
</dbReference>
<feature type="non-terminal residue" evidence="1">
    <location>
        <position position="1"/>
    </location>
</feature>
<dbReference type="AlphaFoldDB" id="A0A382EVI6"/>
<feature type="non-terminal residue" evidence="1">
    <location>
        <position position="33"/>
    </location>
</feature>
<accession>A0A382EVI6</accession>
<organism evidence="1">
    <name type="scientific">marine metagenome</name>
    <dbReference type="NCBI Taxonomy" id="408172"/>
    <lineage>
        <taxon>unclassified sequences</taxon>
        <taxon>metagenomes</taxon>
        <taxon>ecological metagenomes</taxon>
    </lineage>
</organism>
<proteinExistence type="predicted"/>
<name>A0A382EVI6_9ZZZZ</name>
<reference evidence="1" key="1">
    <citation type="submission" date="2018-05" db="EMBL/GenBank/DDBJ databases">
        <authorList>
            <person name="Lanie J.A."/>
            <person name="Ng W.-L."/>
            <person name="Kazmierczak K.M."/>
            <person name="Andrzejewski T.M."/>
            <person name="Davidsen T.M."/>
            <person name="Wayne K.J."/>
            <person name="Tettelin H."/>
            <person name="Glass J.I."/>
            <person name="Rusch D."/>
            <person name="Podicherti R."/>
            <person name="Tsui H.-C.T."/>
            <person name="Winkler M.E."/>
        </authorList>
    </citation>
    <scope>NUCLEOTIDE SEQUENCE</scope>
</reference>
<evidence type="ECO:0000313" key="1">
    <source>
        <dbReference type="EMBL" id="SVB54455.1"/>
    </source>
</evidence>
<protein>
    <submittedName>
        <fullName evidence="1">Uncharacterized protein</fullName>
    </submittedName>
</protein>
<gene>
    <name evidence="1" type="ORF">METZ01_LOCUS207309</name>
</gene>
<sequence length="33" mass="3529">VYRDGIEGVTTVEAAETHPEVPDVVTLGECLTQ</sequence>